<reference evidence="2" key="1">
    <citation type="journal article" date="2019" name="Int. J. Syst. Evol. Microbiol.">
        <title>The Global Catalogue of Microorganisms (GCM) 10K type strain sequencing project: providing services to taxonomists for standard genome sequencing and annotation.</title>
        <authorList>
            <consortium name="The Broad Institute Genomics Platform"/>
            <consortium name="The Broad Institute Genome Sequencing Center for Infectious Disease"/>
            <person name="Wu L."/>
            <person name="Ma J."/>
        </authorList>
    </citation>
    <scope>NUCLEOTIDE SEQUENCE [LARGE SCALE GENOMIC DNA]</scope>
    <source>
        <strain evidence="2">KCTC 62575</strain>
    </source>
</reference>
<evidence type="ECO:0000313" key="2">
    <source>
        <dbReference type="Proteomes" id="UP001595455"/>
    </source>
</evidence>
<proteinExistence type="predicted"/>
<accession>A0ABV7BC71</accession>
<organism evidence="1 2">
    <name type="scientific">Acinetobacter sichuanensis</name>
    <dbReference type="NCBI Taxonomy" id="2136183"/>
    <lineage>
        <taxon>Bacteria</taxon>
        <taxon>Pseudomonadati</taxon>
        <taxon>Pseudomonadota</taxon>
        <taxon>Gammaproteobacteria</taxon>
        <taxon>Moraxellales</taxon>
        <taxon>Moraxellaceae</taxon>
        <taxon>Acinetobacter</taxon>
    </lineage>
</organism>
<evidence type="ECO:0000313" key="1">
    <source>
        <dbReference type="EMBL" id="MFC2995132.1"/>
    </source>
</evidence>
<gene>
    <name evidence="1" type="ORF">ACFODO_07575</name>
</gene>
<dbReference type="RefSeq" id="WP_213069660.1">
    <property type="nucleotide sequence ID" value="NZ_JBHRSF010000016.1"/>
</dbReference>
<comment type="caution">
    <text evidence="1">The sequence shown here is derived from an EMBL/GenBank/DDBJ whole genome shotgun (WGS) entry which is preliminary data.</text>
</comment>
<protein>
    <recommendedName>
        <fullName evidence="3">Replication protein</fullName>
    </recommendedName>
</protein>
<dbReference type="EMBL" id="JBHRSF010000016">
    <property type="protein sequence ID" value="MFC2995132.1"/>
    <property type="molecule type" value="Genomic_DNA"/>
</dbReference>
<sequence>MSKQQKSTGSKCLTQLSKEQLNESMEESMSNLLINEQPLMFCPTLAIEFNSIPTAVFIQQLHFWLGVSQYESDGKKWVYNNTDQCVEMVRGTISKRSIERIIADLKSRDLIVVARLHVNKWNKTNFFTINYEELEKISNKYSSNPYVSDTAKMAESTPPKWRDQNRQNGGIDTTKMAECLQKNTTEDNKYNITDIQFEEFWKTVPNKDGKKPALAAFKKAIKKISLEDLIIAYKANVQVCESQNRFKKNPATWLNQECWNDESIQAVLNTLKNPQPTQIEPQQTLNLSAKPKGLLGGAQ</sequence>
<keyword evidence="2" id="KW-1185">Reference proteome</keyword>
<name>A0ABV7BC71_9GAMM</name>
<dbReference type="Proteomes" id="UP001595455">
    <property type="component" value="Unassembled WGS sequence"/>
</dbReference>
<evidence type="ECO:0008006" key="3">
    <source>
        <dbReference type="Google" id="ProtNLM"/>
    </source>
</evidence>